<evidence type="ECO:0000313" key="3">
    <source>
        <dbReference type="EMBL" id="PNX84168.1"/>
    </source>
</evidence>
<dbReference type="Proteomes" id="UP000236291">
    <property type="component" value="Unassembled WGS sequence"/>
</dbReference>
<gene>
    <name evidence="3" type="ORF">L195_g040223</name>
</gene>
<evidence type="ECO:0000259" key="2">
    <source>
        <dbReference type="Pfam" id="PF07859"/>
    </source>
</evidence>
<dbReference type="InterPro" id="IPR013094">
    <property type="entry name" value="AB_hydrolase_3"/>
</dbReference>
<dbReference type="EMBL" id="ASHM01045747">
    <property type="protein sequence ID" value="PNX84168.1"/>
    <property type="molecule type" value="Genomic_DNA"/>
</dbReference>
<reference evidence="3 4" key="1">
    <citation type="journal article" date="2014" name="Am. J. Bot.">
        <title>Genome assembly and annotation for red clover (Trifolium pratense; Fabaceae).</title>
        <authorList>
            <person name="Istvanek J."/>
            <person name="Jaros M."/>
            <person name="Krenek A."/>
            <person name="Repkova J."/>
        </authorList>
    </citation>
    <scope>NUCLEOTIDE SEQUENCE [LARGE SCALE GENOMIC DNA]</scope>
    <source>
        <strain evidence="4">cv. Tatra</strain>
        <tissue evidence="3">Young leaves</tissue>
    </source>
</reference>
<sequence length="135" mass="15372">MDQRVGLELLATWARYEEEWAIKQARSPPLPSKEFWRLSMPIGETRDHPLANPFGPGSPNLEQVKLDPILLIVGGNELLKDRASNYATRLKGLGKDTKYIEFEGCEHGFFTHDSYSEVANEVIHILKRFMLETSA</sequence>
<dbReference type="ExpressionAtlas" id="A0A2K3M053">
    <property type="expression patterns" value="baseline"/>
</dbReference>
<organism evidence="3 4">
    <name type="scientific">Trifolium pratense</name>
    <name type="common">Red clover</name>
    <dbReference type="NCBI Taxonomy" id="57577"/>
    <lineage>
        <taxon>Eukaryota</taxon>
        <taxon>Viridiplantae</taxon>
        <taxon>Streptophyta</taxon>
        <taxon>Embryophyta</taxon>
        <taxon>Tracheophyta</taxon>
        <taxon>Spermatophyta</taxon>
        <taxon>Magnoliopsida</taxon>
        <taxon>eudicotyledons</taxon>
        <taxon>Gunneridae</taxon>
        <taxon>Pentapetalae</taxon>
        <taxon>rosids</taxon>
        <taxon>fabids</taxon>
        <taxon>Fabales</taxon>
        <taxon>Fabaceae</taxon>
        <taxon>Papilionoideae</taxon>
        <taxon>50 kb inversion clade</taxon>
        <taxon>NPAAA clade</taxon>
        <taxon>Hologalegina</taxon>
        <taxon>IRL clade</taxon>
        <taxon>Trifolieae</taxon>
        <taxon>Trifolium</taxon>
    </lineage>
</organism>
<name>A0A2K3M053_TRIPR</name>
<evidence type="ECO:0000256" key="1">
    <source>
        <dbReference type="ARBA" id="ARBA00010515"/>
    </source>
</evidence>
<accession>A0A2K3M053</accession>
<dbReference type="SUPFAM" id="SSF53474">
    <property type="entry name" value="alpha/beta-Hydrolases"/>
    <property type="match status" value="1"/>
</dbReference>
<comment type="caution">
    <text evidence="3">The sequence shown here is derived from an EMBL/GenBank/DDBJ whole genome shotgun (WGS) entry which is preliminary data.</text>
</comment>
<dbReference type="GO" id="GO:0016787">
    <property type="term" value="F:hydrolase activity"/>
    <property type="evidence" value="ECO:0007669"/>
    <property type="project" value="InterPro"/>
</dbReference>
<evidence type="ECO:0000313" key="4">
    <source>
        <dbReference type="Proteomes" id="UP000236291"/>
    </source>
</evidence>
<dbReference type="STRING" id="57577.A0A2K3M053"/>
<dbReference type="AlphaFoldDB" id="A0A2K3M053"/>
<protein>
    <submittedName>
        <fullName evidence="3">Putative carboxylesterase 15-like protein</fullName>
    </submittedName>
</protein>
<reference evidence="3 4" key="2">
    <citation type="journal article" date="2017" name="Front. Plant Sci.">
        <title>Gene Classification and Mining of Molecular Markers Useful in Red Clover (Trifolium pratense) Breeding.</title>
        <authorList>
            <person name="Istvanek J."/>
            <person name="Dluhosova J."/>
            <person name="Dluhos P."/>
            <person name="Patkova L."/>
            <person name="Nedelnik J."/>
            <person name="Repkova J."/>
        </authorList>
    </citation>
    <scope>NUCLEOTIDE SEQUENCE [LARGE SCALE GENOMIC DNA]</scope>
    <source>
        <strain evidence="4">cv. Tatra</strain>
        <tissue evidence="3">Young leaves</tissue>
    </source>
</reference>
<dbReference type="InterPro" id="IPR029058">
    <property type="entry name" value="AB_hydrolase_fold"/>
</dbReference>
<comment type="similarity">
    <text evidence="1">Belongs to the 'GDXG' lipolytic enzyme family.</text>
</comment>
<proteinExistence type="inferred from homology"/>
<dbReference type="Gene3D" id="3.40.50.1820">
    <property type="entry name" value="alpha/beta hydrolase"/>
    <property type="match status" value="1"/>
</dbReference>
<dbReference type="Pfam" id="PF07859">
    <property type="entry name" value="Abhydrolase_3"/>
    <property type="match status" value="1"/>
</dbReference>
<feature type="domain" description="Alpha/beta hydrolase fold-3" evidence="2">
    <location>
        <begin position="32"/>
        <end position="110"/>
    </location>
</feature>